<evidence type="ECO:0000256" key="6">
    <source>
        <dbReference type="ARBA" id="ARBA00035183"/>
    </source>
</evidence>
<dbReference type="Pfam" id="PF10501">
    <property type="entry name" value="Ribosomal_L50"/>
    <property type="match status" value="1"/>
</dbReference>
<evidence type="ECO:0000256" key="5">
    <source>
        <dbReference type="ARBA" id="ARBA00023274"/>
    </source>
</evidence>
<keyword evidence="3" id="KW-0689">Ribosomal protein</keyword>
<evidence type="ECO:0000313" key="9">
    <source>
        <dbReference type="Proteomes" id="UP001634394"/>
    </source>
</evidence>
<comment type="subcellular location">
    <subcellularLocation>
        <location evidence="1">Mitochondrion</location>
    </subcellularLocation>
</comment>
<evidence type="ECO:0000256" key="7">
    <source>
        <dbReference type="ARBA" id="ARBA00035398"/>
    </source>
</evidence>
<dbReference type="AlphaFoldDB" id="A0ABD3V650"/>
<accession>A0ABD3V650</accession>
<name>A0ABD3V650_SINWO</name>
<comment type="caution">
    <text evidence="8">The sequence shown here is derived from an EMBL/GenBank/DDBJ whole genome shotgun (WGS) entry which is preliminary data.</text>
</comment>
<evidence type="ECO:0000256" key="2">
    <source>
        <dbReference type="ARBA" id="ARBA00008860"/>
    </source>
</evidence>
<dbReference type="EMBL" id="JBJQND010000013">
    <property type="protein sequence ID" value="KAL3856631.1"/>
    <property type="molecule type" value="Genomic_DNA"/>
</dbReference>
<keyword evidence="9" id="KW-1185">Reference proteome</keyword>
<evidence type="ECO:0000256" key="3">
    <source>
        <dbReference type="ARBA" id="ARBA00022980"/>
    </source>
</evidence>
<dbReference type="GO" id="GO:0005840">
    <property type="term" value="C:ribosome"/>
    <property type="evidence" value="ECO:0007669"/>
    <property type="project" value="UniProtKB-KW"/>
</dbReference>
<keyword evidence="5" id="KW-0687">Ribonucleoprotein</keyword>
<evidence type="ECO:0000256" key="4">
    <source>
        <dbReference type="ARBA" id="ARBA00023128"/>
    </source>
</evidence>
<evidence type="ECO:0000313" key="8">
    <source>
        <dbReference type="EMBL" id="KAL3856631.1"/>
    </source>
</evidence>
<sequence>MSTCTKCLRVVQITNLLLRPSSTCFFKVLKRTAFFKRKEKKEETKSDIRKPQLKFDGPLANDAVQILKKRTSIETVKAYNPPADVESRVQKAAIDVLGGDQTNWKKIPLEDRTLKFKFLAKLTKEFDHNIPNRDLNSMQNVQTALDFFRTRVHDTSAYEDLSKLDLPKNLHMNLEPIRFDPETDTIFGGKTAFPGRPTIVTSIKYRRKYKGCENKLKDD</sequence>
<protein>
    <recommendedName>
        <fullName evidence="6">Large ribosomal subunit protein mL50</fullName>
    </recommendedName>
    <alternativeName>
        <fullName evidence="7">39S ribosomal protein L50, mitochondrial</fullName>
    </alternativeName>
</protein>
<comment type="similarity">
    <text evidence="2">Belongs to the mitochondrion-specific ribosomal protein mL50 family.</text>
</comment>
<reference evidence="8 9" key="1">
    <citation type="submission" date="2024-11" db="EMBL/GenBank/DDBJ databases">
        <title>Chromosome-level genome assembly of the freshwater bivalve Anodonta woodiana.</title>
        <authorList>
            <person name="Chen X."/>
        </authorList>
    </citation>
    <scope>NUCLEOTIDE SEQUENCE [LARGE SCALE GENOMIC DNA]</scope>
    <source>
        <strain evidence="8">MN2024</strain>
        <tissue evidence="8">Gills</tissue>
    </source>
</reference>
<organism evidence="8 9">
    <name type="scientific">Sinanodonta woodiana</name>
    <name type="common">Chinese pond mussel</name>
    <name type="synonym">Anodonta woodiana</name>
    <dbReference type="NCBI Taxonomy" id="1069815"/>
    <lineage>
        <taxon>Eukaryota</taxon>
        <taxon>Metazoa</taxon>
        <taxon>Spiralia</taxon>
        <taxon>Lophotrochozoa</taxon>
        <taxon>Mollusca</taxon>
        <taxon>Bivalvia</taxon>
        <taxon>Autobranchia</taxon>
        <taxon>Heteroconchia</taxon>
        <taxon>Palaeoheterodonta</taxon>
        <taxon>Unionida</taxon>
        <taxon>Unionoidea</taxon>
        <taxon>Unionidae</taxon>
        <taxon>Unioninae</taxon>
        <taxon>Sinanodonta</taxon>
    </lineage>
</organism>
<evidence type="ECO:0000256" key="1">
    <source>
        <dbReference type="ARBA" id="ARBA00004173"/>
    </source>
</evidence>
<dbReference type="GO" id="GO:0005739">
    <property type="term" value="C:mitochondrion"/>
    <property type="evidence" value="ECO:0007669"/>
    <property type="project" value="UniProtKB-SubCell"/>
</dbReference>
<dbReference type="InterPro" id="IPR018305">
    <property type="entry name" value="Ribosomal_m50"/>
</dbReference>
<proteinExistence type="inferred from homology"/>
<dbReference type="Proteomes" id="UP001634394">
    <property type="component" value="Unassembled WGS sequence"/>
</dbReference>
<dbReference type="PANTHER" id="PTHR31542">
    <property type="entry name" value="39A RIBOSOMAL PROTEIN L50, MITOCHONDRIAL"/>
    <property type="match status" value="1"/>
</dbReference>
<dbReference type="GO" id="GO:1990904">
    <property type="term" value="C:ribonucleoprotein complex"/>
    <property type="evidence" value="ECO:0007669"/>
    <property type="project" value="UniProtKB-KW"/>
</dbReference>
<keyword evidence="4" id="KW-0496">Mitochondrion</keyword>
<dbReference type="PANTHER" id="PTHR31542:SF1">
    <property type="entry name" value="LARGE RIBOSOMAL SUBUNIT PROTEIN ML50"/>
    <property type="match status" value="1"/>
</dbReference>
<gene>
    <name evidence="8" type="ORF">ACJMK2_011366</name>
</gene>